<reference evidence="1 2" key="1">
    <citation type="submission" date="2020-06" db="EMBL/GenBank/DDBJ databases">
        <authorList>
            <person name="Li R."/>
            <person name="Bekaert M."/>
        </authorList>
    </citation>
    <scope>NUCLEOTIDE SEQUENCE [LARGE SCALE GENOMIC DNA]</scope>
    <source>
        <strain evidence="2">wild</strain>
    </source>
</reference>
<accession>A0A6J8BM33</accession>
<evidence type="ECO:0000313" key="1">
    <source>
        <dbReference type="EMBL" id="CAC5385078.1"/>
    </source>
</evidence>
<proteinExistence type="predicted"/>
<dbReference type="OrthoDB" id="6779038at2759"/>
<gene>
    <name evidence="1" type="ORF">MCOR_20657</name>
</gene>
<dbReference type="AlphaFoldDB" id="A0A6J8BM33"/>
<sequence length="173" mass="20818">MYVNTKENPADVATRGTTVSKLNDDSLWWHDPKWLSYNIQKWKNDSCEDNLAVEKMYQSEIKREKIRCSTLLWNQNEEENRPPVGIDCREFSSYTNVVRVNTWVQRFVSRMKKDKCCTGKVLTYIELKVAKMNWIKYIQRKHYLDVLKQKRVQKKYSTKTTRIVHFSRWNSVL</sequence>
<dbReference type="Proteomes" id="UP000507470">
    <property type="component" value="Unassembled WGS sequence"/>
</dbReference>
<evidence type="ECO:0000313" key="2">
    <source>
        <dbReference type="Proteomes" id="UP000507470"/>
    </source>
</evidence>
<keyword evidence="2" id="KW-1185">Reference proteome</keyword>
<dbReference type="PANTHER" id="PTHR47331">
    <property type="entry name" value="PHD-TYPE DOMAIN-CONTAINING PROTEIN"/>
    <property type="match status" value="1"/>
</dbReference>
<dbReference type="EMBL" id="CACVKT020003686">
    <property type="protein sequence ID" value="CAC5385078.1"/>
    <property type="molecule type" value="Genomic_DNA"/>
</dbReference>
<protein>
    <submittedName>
        <fullName evidence="1">Uncharacterized protein</fullName>
    </submittedName>
</protein>
<organism evidence="1 2">
    <name type="scientific">Mytilus coruscus</name>
    <name type="common">Sea mussel</name>
    <dbReference type="NCBI Taxonomy" id="42192"/>
    <lineage>
        <taxon>Eukaryota</taxon>
        <taxon>Metazoa</taxon>
        <taxon>Spiralia</taxon>
        <taxon>Lophotrochozoa</taxon>
        <taxon>Mollusca</taxon>
        <taxon>Bivalvia</taxon>
        <taxon>Autobranchia</taxon>
        <taxon>Pteriomorphia</taxon>
        <taxon>Mytilida</taxon>
        <taxon>Mytiloidea</taxon>
        <taxon>Mytilidae</taxon>
        <taxon>Mytilinae</taxon>
        <taxon>Mytilus</taxon>
    </lineage>
</organism>
<name>A0A6J8BM33_MYTCO</name>